<dbReference type="AlphaFoldDB" id="A0AAV5TX74"/>
<gene>
    <name evidence="1" type="ORF">PENTCL1PPCAC_21320</name>
</gene>
<proteinExistence type="predicted"/>
<sequence>IGDWMISGAPEHMHITIDHIEYFKQSKFLEKFSAACNEPSLHMKSTSNINQAYRQTSSIETSVFAKFINLHLDYFIMAPDKFMETVIERYQNDRAGEWYVWVSN</sequence>
<name>A0AAV5TX74_9BILA</name>
<evidence type="ECO:0000313" key="2">
    <source>
        <dbReference type="Proteomes" id="UP001432027"/>
    </source>
</evidence>
<organism evidence="1 2">
    <name type="scientific">Pristionchus entomophagus</name>
    <dbReference type="NCBI Taxonomy" id="358040"/>
    <lineage>
        <taxon>Eukaryota</taxon>
        <taxon>Metazoa</taxon>
        <taxon>Ecdysozoa</taxon>
        <taxon>Nematoda</taxon>
        <taxon>Chromadorea</taxon>
        <taxon>Rhabditida</taxon>
        <taxon>Rhabditina</taxon>
        <taxon>Diplogasteromorpha</taxon>
        <taxon>Diplogasteroidea</taxon>
        <taxon>Neodiplogasteridae</taxon>
        <taxon>Pristionchus</taxon>
    </lineage>
</organism>
<accession>A0AAV5TX74</accession>
<feature type="non-terminal residue" evidence="1">
    <location>
        <position position="1"/>
    </location>
</feature>
<dbReference type="EMBL" id="BTSX01000005">
    <property type="protein sequence ID" value="GMS99145.1"/>
    <property type="molecule type" value="Genomic_DNA"/>
</dbReference>
<reference evidence="1" key="1">
    <citation type="submission" date="2023-10" db="EMBL/GenBank/DDBJ databases">
        <title>Genome assembly of Pristionchus species.</title>
        <authorList>
            <person name="Yoshida K."/>
            <person name="Sommer R.J."/>
        </authorList>
    </citation>
    <scope>NUCLEOTIDE SEQUENCE</scope>
    <source>
        <strain evidence="1">RS0144</strain>
    </source>
</reference>
<evidence type="ECO:0000313" key="1">
    <source>
        <dbReference type="EMBL" id="GMS99145.1"/>
    </source>
</evidence>
<feature type="non-terminal residue" evidence="1">
    <location>
        <position position="104"/>
    </location>
</feature>
<dbReference type="Proteomes" id="UP001432027">
    <property type="component" value="Unassembled WGS sequence"/>
</dbReference>
<keyword evidence="2" id="KW-1185">Reference proteome</keyword>
<protein>
    <submittedName>
        <fullName evidence="1">Uncharacterized protein</fullName>
    </submittedName>
</protein>
<comment type="caution">
    <text evidence="1">The sequence shown here is derived from an EMBL/GenBank/DDBJ whole genome shotgun (WGS) entry which is preliminary data.</text>
</comment>